<sequence length="128" mass="13165">MSDGDSSDKDRGAPRRWAEGGPERLYVVTGGRNRPAERVALDLVALIVARGAPGPGAHPEQAAILRMCTNPLSVAEISAYLSLPASMVSVLVGDLIDGGQVEVRAPASAAALPQAAVLEAVIDGLSRI</sequence>
<name>A0A6H9Z2Q9_9ACTN</name>
<evidence type="ECO:0000313" key="1">
    <source>
        <dbReference type="EMBL" id="KAB2352332.1"/>
    </source>
</evidence>
<dbReference type="PANTHER" id="PTHR36221">
    <property type="entry name" value="DUF742 DOMAIN-CONTAINING PROTEIN"/>
    <property type="match status" value="1"/>
</dbReference>
<dbReference type="EMBL" id="WBMT01000001">
    <property type="protein sequence ID" value="KAB2352332.1"/>
    <property type="molecule type" value="Genomic_DNA"/>
</dbReference>
<comment type="caution">
    <text evidence="1">The sequence shown here is derived from an EMBL/GenBank/DDBJ whole genome shotgun (WGS) entry which is preliminary data.</text>
</comment>
<accession>A0A6H9Z2Q9</accession>
<evidence type="ECO:0000313" key="2">
    <source>
        <dbReference type="Proteomes" id="UP000468735"/>
    </source>
</evidence>
<keyword evidence="2" id="KW-1185">Reference proteome</keyword>
<dbReference type="AlphaFoldDB" id="A0A6H9Z2Q9"/>
<dbReference type="OrthoDB" id="3390328at2"/>
<dbReference type="PANTHER" id="PTHR36221:SF1">
    <property type="entry name" value="DUF742 DOMAIN-CONTAINING PROTEIN"/>
    <property type="match status" value="1"/>
</dbReference>
<organism evidence="1 2">
    <name type="scientific">Actinomadura rudentiformis</name>
    <dbReference type="NCBI Taxonomy" id="359158"/>
    <lineage>
        <taxon>Bacteria</taxon>
        <taxon>Bacillati</taxon>
        <taxon>Actinomycetota</taxon>
        <taxon>Actinomycetes</taxon>
        <taxon>Streptosporangiales</taxon>
        <taxon>Thermomonosporaceae</taxon>
        <taxon>Actinomadura</taxon>
    </lineage>
</organism>
<protein>
    <submittedName>
        <fullName evidence="1">DUF742 domain-containing protein</fullName>
    </submittedName>
</protein>
<reference evidence="1 2" key="1">
    <citation type="submission" date="2019-09" db="EMBL/GenBank/DDBJ databases">
        <title>Actinomadura physcomitrii sp. nov., a novel actinomycete isolated from moss [Physcomitrium sphaericum (Ludw) Fuernr].</title>
        <authorList>
            <person name="Zhuang X."/>
            <person name="Liu C."/>
        </authorList>
    </citation>
    <scope>NUCLEOTIDE SEQUENCE [LARGE SCALE GENOMIC DNA]</scope>
    <source>
        <strain evidence="1 2">HMC1</strain>
    </source>
</reference>
<dbReference type="InterPro" id="IPR007995">
    <property type="entry name" value="DUF742"/>
</dbReference>
<dbReference type="Proteomes" id="UP000468735">
    <property type="component" value="Unassembled WGS sequence"/>
</dbReference>
<proteinExistence type="predicted"/>
<dbReference type="RefSeq" id="WP_151557040.1">
    <property type="nucleotide sequence ID" value="NZ_WBMT01000001.1"/>
</dbReference>
<dbReference type="Pfam" id="PF05331">
    <property type="entry name" value="DUF742"/>
    <property type="match status" value="1"/>
</dbReference>
<gene>
    <name evidence="1" type="ORF">F8566_01135</name>
</gene>